<accession>A0A1Y6B978</accession>
<dbReference type="EMBL" id="FWZT01000002">
    <property type="protein sequence ID" value="SME97616.1"/>
    <property type="molecule type" value="Genomic_DNA"/>
</dbReference>
<evidence type="ECO:0000313" key="2">
    <source>
        <dbReference type="Proteomes" id="UP000192907"/>
    </source>
</evidence>
<reference evidence="2" key="1">
    <citation type="submission" date="2017-04" db="EMBL/GenBank/DDBJ databases">
        <authorList>
            <person name="Varghese N."/>
            <person name="Submissions S."/>
        </authorList>
    </citation>
    <scope>NUCLEOTIDE SEQUENCE [LARGE SCALE GENOMIC DNA]</scope>
    <source>
        <strain evidence="2">RKEM611</strain>
    </source>
</reference>
<protein>
    <submittedName>
        <fullName evidence="1">Uncharacterized protein</fullName>
    </submittedName>
</protein>
<proteinExistence type="predicted"/>
<gene>
    <name evidence="1" type="ORF">SAMN06296036_102370</name>
</gene>
<dbReference type="Proteomes" id="UP000192907">
    <property type="component" value="Unassembled WGS sequence"/>
</dbReference>
<evidence type="ECO:0000313" key="1">
    <source>
        <dbReference type="EMBL" id="SME97616.1"/>
    </source>
</evidence>
<dbReference type="OrthoDB" id="9973638at2"/>
<dbReference type="STRING" id="1513793.SAMN06296036_102370"/>
<sequence length="100" mass="11555">MGLAIIVVVILVAFLILPFFIARGQRLQDASSVNSIEKLEAIKQSLLKRYLEDEEAHRKKLISEGVWQSRKRFLTTRYIDAARRLDYLKHLQTLQSEKGA</sequence>
<dbReference type="AlphaFoldDB" id="A0A1Y6B978"/>
<name>A0A1Y6B978_9BACT</name>
<organism evidence="1 2">
    <name type="scientific">Pseudobacteriovorax antillogorgiicola</name>
    <dbReference type="NCBI Taxonomy" id="1513793"/>
    <lineage>
        <taxon>Bacteria</taxon>
        <taxon>Pseudomonadati</taxon>
        <taxon>Bdellovibrionota</taxon>
        <taxon>Oligoflexia</taxon>
        <taxon>Oligoflexales</taxon>
        <taxon>Pseudobacteriovoracaceae</taxon>
        <taxon>Pseudobacteriovorax</taxon>
    </lineage>
</organism>
<keyword evidence="2" id="KW-1185">Reference proteome</keyword>
<dbReference type="RefSeq" id="WP_132315040.1">
    <property type="nucleotide sequence ID" value="NZ_FWZT01000002.1"/>
</dbReference>